<name>A0A0B6XUP1_9EUPU</name>
<dbReference type="GO" id="GO:0016477">
    <property type="term" value="P:cell migration"/>
    <property type="evidence" value="ECO:0007669"/>
    <property type="project" value="TreeGrafter"/>
</dbReference>
<dbReference type="Gene3D" id="2.60.40.60">
    <property type="entry name" value="Cadherins"/>
    <property type="match status" value="1"/>
</dbReference>
<dbReference type="GO" id="GO:0016342">
    <property type="term" value="C:catenin complex"/>
    <property type="evidence" value="ECO:0007669"/>
    <property type="project" value="TreeGrafter"/>
</dbReference>
<reference evidence="7" key="1">
    <citation type="submission" date="2014-12" db="EMBL/GenBank/DDBJ databases">
        <title>Insight into the proteome of Arion vulgaris.</title>
        <authorList>
            <person name="Aradska J."/>
            <person name="Bulat T."/>
            <person name="Smidak R."/>
            <person name="Sarate P."/>
            <person name="Gangsoo J."/>
            <person name="Sialana F."/>
            <person name="Bilban M."/>
            <person name="Lubec G."/>
        </authorList>
    </citation>
    <scope>NUCLEOTIDE SEQUENCE</scope>
    <source>
        <tissue evidence="7">Skin</tissue>
    </source>
</reference>
<proteinExistence type="predicted"/>
<dbReference type="PROSITE" id="PS50268">
    <property type="entry name" value="CADHERIN_2"/>
    <property type="match status" value="1"/>
</dbReference>
<gene>
    <name evidence="7" type="primary">ORF2122</name>
</gene>
<dbReference type="GO" id="GO:0007156">
    <property type="term" value="P:homophilic cell adhesion via plasma membrane adhesion molecules"/>
    <property type="evidence" value="ECO:0007669"/>
    <property type="project" value="InterPro"/>
</dbReference>
<dbReference type="GO" id="GO:0045296">
    <property type="term" value="F:cadherin binding"/>
    <property type="evidence" value="ECO:0007669"/>
    <property type="project" value="TreeGrafter"/>
</dbReference>
<keyword evidence="3 5" id="KW-0106">Calcium</keyword>
<accession>A0A0B6XUP1</accession>
<dbReference type="GO" id="GO:0008013">
    <property type="term" value="F:beta-catenin binding"/>
    <property type="evidence" value="ECO:0007669"/>
    <property type="project" value="TreeGrafter"/>
</dbReference>
<evidence type="ECO:0000256" key="5">
    <source>
        <dbReference type="PROSITE-ProRule" id="PRU00043"/>
    </source>
</evidence>
<evidence type="ECO:0000259" key="6">
    <source>
        <dbReference type="PROSITE" id="PS50268"/>
    </source>
</evidence>
<feature type="domain" description="Cadherin" evidence="6">
    <location>
        <begin position="34"/>
        <end position="103"/>
    </location>
</feature>
<dbReference type="PANTHER" id="PTHR24027">
    <property type="entry name" value="CADHERIN-23"/>
    <property type="match status" value="1"/>
</dbReference>
<dbReference type="PANTHER" id="PTHR24027:SF438">
    <property type="entry name" value="CADHERIN 23"/>
    <property type="match status" value="1"/>
</dbReference>
<dbReference type="PRINTS" id="PR00205">
    <property type="entry name" value="CADHERIN"/>
</dbReference>
<dbReference type="PROSITE" id="PS00232">
    <property type="entry name" value="CADHERIN_1"/>
    <property type="match status" value="1"/>
</dbReference>
<comment type="subcellular location">
    <subcellularLocation>
        <location evidence="1">Membrane</location>
    </subcellularLocation>
</comment>
<keyword evidence="2" id="KW-0677">Repeat</keyword>
<dbReference type="GO" id="GO:0005509">
    <property type="term" value="F:calcium ion binding"/>
    <property type="evidence" value="ECO:0007669"/>
    <property type="project" value="UniProtKB-UniRule"/>
</dbReference>
<keyword evidence="4" id="KW-0472">Membrane</keyword>
<evidence type="ECO:0000313" key="7">
    <source>
        <dbReference type="EMBL" id="CEK47742.1"/>
    </source>
</evidence>
<dbReference type="AlphaFoldDB" id="A0A0B6XUP1"/>
<organism evidence="7">
    <name type="scientific">Arion vulgaris</name>
    <dbReference type="NCBI Taxonomy" id="1028688"/>
    <lineage>
        <taxon>Eukaryota</taxon>
        <taxon>Metazoa</taxon>
        <taxon>Spiralia</taxon>
        <taxon>Lophotrochozoa</taxon>
        <taxon>Mollusca</taxon>
        <taxon>Gastropoda</taxon>
        <taxon>Heterobranchia</taxon>
        <taxon>Euthyneura</taxon>
        <taxon>Panpulmonata</taxon>
        <taxon>Eupulmonata</taxon>
        <taxon>Stylommatophora</taxon>
        <taxon>Helicina</taxon>
        <taxon>Arionoidea</taxon>
        <taxon>Arionidae</taxon>
        <taxon>Arion</taxon>
    </lineage>
</organism>
<feature type="non-terminal residue" evidence="7">
    <location>
        <position position="103"/>
    </location>
</feature>
<dbReference type="CDD" id="cd11304">
    <property type="entry name" value="Cadherin_repeat"/>
    <property type="match status" value="1"/>
</dbReference>
<protein>
    <recommendedName>
        <fullName evidence="6">Cadherin domain-containing protein</fullName>
    </recommendedName>
</protein>
<feature type="non-terminal residue" evidence="7">
    <location>
        <position position="1"/>
    </location>
</feature>
<evidence type="ECO:0000256" key="4">
    <source>
        <dbReference type="ARBA" id="ARBA00023136"/>
    </source>
</evidence>
<dbReference type="Pfam" id="PF00028">
    <property type="entry name" value="Cadherin"/>
    <property type="match status" value="1"/>
</dbReference>
<dbReference type="InterPro" id="IPR039808">
    <property type="entry name" value="Cadherin"/>
</dbReference>
<evidence type="ECO:0000256" key="1">
    <source>
        <dbReference type="ARBA" id="ARBA00004370"/>
    </source>
</evidence>
<evidence type="ECO:0000256" key="2">
    <source>
        <dbReference type="ARBA" id="ARBA00022737"/>
    </source>
</evidence>
<dbReference type="InterPro" id="IPR015919">
    <property type="entry name" value="Cadherin-like_sf"/>
</dbReference>
<dbReference type="InterPro" id="IPR020894">
    <property type="entry name" value="Cadherin_CS"/>
</dbReference>
<dbReference type="EMBL" id="HACG01000877">
    <property type="protein sequence ID" value="CEK47742.1"/>
    <property type="molecule type" value="Transcribed_RNA"/>
</dbReference>
<evidence type="ECO:0000256" key="3">
    <source>
        <dbReference type="ARBA" id="ARBA00022837"/>
    </source>
</evidence>
<dbReference type="InterPro" id="IPR002126">
    <property type="entry name" value="Cadherin-like_dom"/>
</dbReference>
<sequence>QLYFILTDVNNGAYIQVRIILIINDVNDNPPSFVNLPYRVAIGEDYAVGLSVFKVSATDPDNGNGGQVTYSIVAANSGYNNTFDLDSNGIITLSKPLDYERMS</sequence>
<dbReference type="SUPFAM" id="SSF49313">
    <property type="entry name" value="Cadherin-like"/>
    <property type="match status" value="1"/>
</dbReference>